<dbReference type="PANTHER" id="PTHR12788">
    <property type="entry name" value="PROTEIN-TYROSINE SULFOTRANSFERASE 2"/>
    <property type="match status" value="1"/>
</dbReference>
<dbReference type="Pfam" id="PF13469">
    <property type="entry name" value="Sulfotransfer_3"/>
    <property type="match status" value="1"/>
</dbReference>
<dbReference type="Proteomes" id="UP000598467">
    <property type="component" value="Unassembled WGS sequence"/>
</dbReference>
<dbReference type="InterPro" id="IPR011990">
    <property type="entry name" value="TPR-like_helical_dom_sf"/>
</dbReference>
<evidence type="ECO:0000256" key="1">
    <source>
        <dbReference type="ARBA" id="ARBA00022679"/>
    </source>
</evidence>
<dbReference type="GO" id="GO:0008476">
    <property type="term" value="F:protein-tyrosine sulfotransferase activity"/>
    <property type="evidence" value="ECO:0007669"/>
    <property type="project" value="InterPro"/>
</dbReference>
<dbReference type="Gene3D" id="1.25.40.10">
    <property type="entry name" value="Tetratricopeptide repeat domain"/>
    <property type="match status" value="1"/>
</dbReference>
<dbReference type="SUPFAM" id="SSF48452">
    <property type="entry name" value="TPR-like"/>
    <property type="match status" value="1"/>
</dbReference>
<feature type="repeat" description="TPR" evidence="2">
    <location>
        <begin position="104"/>
        <end position="137"/>
    </location>
</feature>
<keyword evidence="1" id="KW-0808">Transferase</keyword>
<evidence type="ECO:0000313" key="4">
    <source>
        <dbReference type="Proteomes" id="UP000598467"/>
    </source>
</evidence>
<evidence type="ECO:0000256" key="2">
    <source>
        <dbReference type="PROSITE-ProRule" id="PRU00339"/>
    </source>
</evidence>
<dbReference type="InterPro" id="IPR019734">
    <property type="entry name" value="TPR_rpt"/>
</dbReference>
<dbReference type="RefSeq" id="WP_190291946.1">
    <property type="nucleotide sequence ID" value="NZ_JABFCZ010000013.1"/>
</dbReference>
<dbReference type="AlphaFoldDB" id="A0A926S584"/>
<dbReference type="Pfam" id="PF13181">
    <property type="entry name" value="TPR_8"/>
    <property type="match status" value="2"/>
</dbReference>
<organism evidence="3 4">
    <name type="scientific">Roseibium aggregatum</name>
    <dbReference type="NCBI Taxonomy" id="187304"/>
    <lineage>
        <taxon>Bacteria</taxon>
        <taxon>Pseudomonadati</taxon>
        <taxon>Pseudomonadota</taxon>
        <taxon>Alphaproteobacteria</taxon>
        <taxon>Hyphomicrobiales</taxon>
        <taxon>Stappiaceae</taxon>
        <taxon>Roseibium</taxon>
    </lineage>
</organism>
<dbReference type="InterPro" id="IPR026634">
    <property type="entry name" value="TPST-like"/>
</dbReference>
<dbReference type="Gene3D" id="3.40.50.300">
    <property type="entry name" value="P-loop containing nucleotide triphosphate hydrolases"/>
    <property type="match status" value="1"/>
</dbReference>
<gene>
    <name evidence="3" type="ORF">HK439_13075</name>
</gene>
<dbReference type="PANTHER" id="PTHR12788:SF10">
    <property type="entry name" value="PROTEIN-TYROSINE SULFOTRANSFERASE"/>
    <property type="match status" value="1"/>
</dbReference>
<protein>
    <submittedName>
        <fullName evidence="3">Tetratricopeptide repeat protein</fullName>
    </submittedName>
</protein>
<dbReference type="SUPFAM" id="SSF52540">
    <property type="entry name" value="P-loop containing nucleoside triphosphate hydrolases"/>
    <property type="match status" value="1"/>
</dbReference>
<accession>A0A926S584</accession>
<proteinExistence type="predicted"/>
<dbReference type="PROSITE" id="PS50005">
    <property type="entry name" value="TPR"/>
    <property type="match status" value="2"/>
</dbReference>
<keyword evidence="2" id="KW-0802">TPR repeat</keyword>
<dbReference type="EMBL" id="JABFCZ010000013">
    <property type="protein sequence ID" value="MBD1547193.1"/>
    <property type="molecule type" value="Genomic_DNA"/>
</dbReference>
<evidence type="ECO:0000313" key="3">
    <source>
        <dbReference type="EMBL" id="MBD1547193.1"/>
    </source>
</evidence>
<name>A0A926S584_9HYPH</name>
<dbReference type="InterPro" id="IPR027417">
    <property type="entry name" value="P-loop_NTPase"/>
</dbReference>
<reference evidence="3" key="1">
    <citation type="submission" date="2020-05" db="EMBL/GenBank/DDBJ databases">
        <title>Identification of trans-AT polyketide cluster in two marine bacteria, producers of a novel glutaramide-containing polyketide sesbanimide D and analogs.</title>
        <authorList>
            <person name="Kacar D."/>
            <person name="Rodriguez P."/>
            <person name="Canedo L."/>
            <person name="Gonzalez E."/>
            <person name="Galan B."/>
            <person name="De La Calle F."/>
            <person name="Garcia J.L."/>
        </authorList>
    </citation>
    <scope>NUCLEOTIDE SEQUENCE</scope>
    <source>
        <strain evidence="3">PHM038</strain>
    </source>
</reference>
<comment type="caution">
    <text evidence="3">The sequence shown here is derived from an EMBL/GenBank/DDBJ whole genome shotgun (WGS) entry which is preliminary data.</text>
</comment>
<feature type="repeat" description="TPR" evidence="2">
    <location>
        <begin position="138"/>
        <end position="171"/>
    </location>
</feature>
<dbReference type="Pfam" id="PF13432">
    <property type="entry name" value="TPR_16"/>
    <property type="match status" value="1"/>
</dbReference>
<sequence>MNDTQYDQALRLVTEERYKEAAPLLQGLHTAFPQDARINFSLGIVYDHFGELRPALTHLLAASKVATKRSEVFCKLAEVQNNLNDYEGALKSARHAVALENSSELAHIYLGNSYYYLQKPEMARQSYIRAVDIAPNSPFGHISLYRLEVSLGNFEEAKKHLAKAYELEPNNPLVLMGAAETAEFRKKPEVLQNILKIIDDPDTLVAPDTLANLSLAAGNICEKNSDLEQAFANYAKHRDGMYRDFNLAPRKWQLDAMKGLFSKEFFAHRKGFGLETDRPVFVVGMPRSGTTLVEQIIGRHPQATGVGEQHFFTELQKQMQQGQGISPMFFEAAISLDEKHAKRVARKYLAELDKYDKRALRIVDKMPHNFEMLWMIALVFPNAKVVHVHREPADNCCSIYKSPLSPFHSYNFDQESLGAYYGLYADLMEHWKEVLPINIHQLSYEAMIADQEAETRALLDYVELPWDPVCLDFQSGDRQVLTLSSQQVRQPIYSSSIGQWRKYEPYIQPLLKALGKYAPKQ</sequence>
<dbReference type="SMART" id="SM00028">
    <property type="entry name" value="TPR"/>
    <property type="match status" value="4"/>
</dbReference>